<dbReference type="Proteomes" id="UP000752292">
    <property type="component" value="Unassembled WGS sequence"/>
</dbReference>
<dbReference type="GO" id="GO:0035556">
    <property type="term" value="P:intracellular signal transduction"/>
    <property type="evidence" value="ECO:0007669"/>
    <property type="project" value="InterPro"/>
</dbReference>
<dbReference type="PROSITE" id="PS50125">
    <property type="entry name" value="GUANYLATE_CYCLASE_2"/>
    <property type="match status" value="1"/>
</dbReference>
<feature type="domain" description="Guanylate cyclase" evidence="1">
    <location>
        <begin position="1"/>
        <end position="102"/>
    </location>
</feature>
<dbReference type="Gene3D" id="3.30.70.1230">
    <property type="entry name" value="Nucleotide cyclase"/>
    <property type="match status" value="1"/>
</dbReference>
<dbReference type="PANTHER" id="PTHR43081">
    <property type="entry name" value="ADENYLATE CYCLASE, TERMINAL-DIFFERENTIATION SPECIFIC-RELATED"/>
    <property type="match status" value="1"/>
</dbReference>
<dbReference type="InterPro" id="IPR050697">
    <property type="entry name" value="Adenylyl/Guanylyl_Cyclase_3/4"/>
</dbReference>
<dbReference type="CDD" id="cd07302">
    <property type="entry name" value="CHD"/>
    <property type="match status" value="1"/>
</dbReference>
<proteinExistence type="predicted"/>
<reference evidence="2" key="1">
    <citation type="submission" date="2020-07" db="EMBL/GenBank/DDBJ databases">
        <title>Huge and variable diversity of episymbiotic CPR bacteria and DPANN archaea in groundwater ecosystems.</title>
        <authorList>
            <person name="He C.Y."/>
            <person name="Keren R."/>
            <person name="Whittaker M."/>
            <person name="Farag I.F."/>
            <person name="Doudna J."/>
            <person name="Cate J.H.D."/>
            <person name="Banfield J.F."/>
        </authorList>
    </citation>
    <scope>NUCLEOTIDE SEQUENCE</scope>
    <source>
        <strain evidence="2">NC_groundwater_1370_Ag_S-0.2um_69_93</strain>
    </source>
</reference>
<evidence type="ECO:0000313" key="2">
    <source>
        <dbReference type="EMBL" id="MBI4251134.1"/>
    </source>
</evidence>
<evidence type="ECO:0000313" key="3">
    <source>
        <dbReference type="Proteomes" id="UP000752292"/>
    </source>
</evidence>
<sequence length="195" mass="21379">MGEDEEATVRTLTALRKTNASFIGKYGGRVVDSPGDNMLVEFPSVVEAVKCAVEIQDHLRGLNAEQPPGRRMEFRIGINLGDVIVDGERIYGDGVNIAARLESLAGGGGVCVSGTVFDQVDRKLDLKWEFMGEQAVKNIARPVRAYRMVIGDDMRTETTGEGAKREGPPRFSIFVLPLQNLSRDPDQDYFSDGIT</sequence>
<name>A0A932ZTE1_UNCTE</name>
<dbReference type="AlphaFoldDB" id="A0A932ZTE1"/>
<protein>
    <submittedName>
        <fullName evidence="2">Adenylate/guanylate cyclase domain-containing protein</fullName>
    </submittedName>
</protein>
<evidence type="ECO:0000259" key="1">
    <source>
        <dbReference type="PROSITE" id="PS50125"/>
    </source>
</evidence>
<dbReference type="PANTHER" id="PTHR43081:SF19">
    <property type="entry name" value="PH-SENSITIVE ADENYLATE CYCLASE RV1264"/>
    <property type="match status" value="1"/>
</dbReference>
<dbReference type="SUPFAM" id="SSF55073">
    <property type="entry name" value="Nucleotide cyclase"/>
    <property type="match status" value="1"/>
</dbReference>
<accession>A0A932ZTE1</accession>
<gene>
    <name evidence="2" type="ORF">HY618_01635</name>
</gene>
<comment type="caution">
    <text evidence="2">The sequence shown here is derived from an EMBL/GenBank/DDBJ whole genome shotgun (WGS) entry which is preliminary data.</text>
</comment>
<dbReference type="GO" id="GO:0006171">
    <property type="term" value="P:cAMP biosynthetic process"/>
    <property type="evidence" value="ECO:0007669"/>
    <property type="project" value="TreeGrafter"/>
</dbReference>
<dbReference type="EMBL" id="JACQRX010000072">
    <property type="protein sequence ID" value="MBI4251134.1"/>
    <property type="molecule type" value="Genomic_DNA"/>
</dbReference>
<organism evidence="2 3">
    <name type="scientific">Tectimicrobiota bacterium</name>
    <dbReference type="NCBI Taxonomy" id="2528274"/>
    <lineage>
        <taxon>Bacteria</taxon>
        <taxon>Pseudomonadati</taxon>
        <taxon>Nitrospinota/Tectimicrobiota group</taxon>
        <taxon>Candidatus Tectimicrobiota</taxon>
    </lineage>
</organism>
<dbReference type="InterPro" id="IPR029787">
    <property type="entry name" value="Nucleotide_cyclase"/>
</dbReference>
<feature type="non-terminal residue" evidence="2">
    <location>
        <position position="195"/>
    </location>
</feature>
<dbReference type="GO" id="GO:0004016">
    <property type="term" value="F:adenylate cyclase activity"/>
    <property type="evidence" value="ECO:0007669"/>
    <property type="project" value="UniProtKB-ARBA"/>
</dbReference>
<dbReference type="Pfam" id="PF00211">
    <property type="entry name" value="Guanylate_cyc"/>
    <property type="match status" value="1"/>
</dbReference>
<dbReference type="InterPro" id="IPR001054">
    <property type="entry name" value="A/G_cyclase"/>
</dbReference>